<dbReference type="EMBL" id="FP929041">
    <property type="protein sequence ID" value="CBK89233.1"/>
    <property type="molecule type" value="Genomic_DNA"/>
</dbReference>
<evidence type="ECO:0000256" key="1">
    <source>
        <dbReference type="SAM" id="SignalP"/>
    </source>
</evidence>
<dbReference type="HOGENOM" id="CLU_629689_0_0_9"/>
<accession>D4JGB1</accession>
<organism evidence="2 3">
    <name type="scientific">Faecalitalea cylindroides T2-87</name>
    <dbReference type="NCBI Taxonomy" id="717960"/>
    <lineage>
        <taxon>Bacteria</taxon>
        <taxon>Bacillati</taxon>
        <taxon>Bacillota</taxon>
        <taxon>Erysipelotrichia</taxon>
        <taxon>Erysipelotrichales</taxon>
        <taxon>Erysipelotrichaceae</taxon>
        <taxon>Faecalitalea</taxon>
    </lineage>
</organism>
<name>D4JGB1_9FIRM</name>
<dbReference type="AlphaFoldDB" id="D4JGB1"/>
<keyword evidence="1" id="KW-0732">Signal</keyword>
<evidence type="ECO:0000313" key="2">
    <source>
        <dbReference type="EMBL" id="CBK89233.1"/>
    </source>
</evidence>
<reference evidence="2 3" key="2">
    <citation type="submission" date="2010-03" db="EMBL/GenBank/DDBJ databases">
        <authorList>
            <person name="Pajon A."/>
        </authorList>
    </citation>
    <scope>NUCLEOTIDE SEQUENCE [LARGE SCALE GENOMIC DNA]</scope>
    <source>
        <strain evidence="2 3">T2-87</strain>
    </source>
</reference>
<proteinExistence type="predicted"/>
<gene>
    <name evidence="2" type="ORF">EC1_20630</name>
</gene>
<dbReference type="KEGG" id="euc:EC1_20630"/>
<feature type="signal peptide" evidence="1">
    <location>
        <begin position="1"/>
        <end position="24"/>
    </location>
</feature>
<dbReference type="Proteomes" id="UP000008801">
    <property type="component" value="Chromosome"/>
</dbReference>
<reference evidence="2 3" key="1">
    <citation type="submission" date="2010-03" db="EMBL/GenBank/DDBJ databases">
        <title>The genome sequence of Eubacterium cylindroides T2-87.</title>
        <authorList>
            <consortium name="metaHIT consortium -- http://www.metahit.eu/"/>
            <person name="Pajon A."/>
            <person name="Turner K."/>
            <person name="Parkhill J."/>
            <person name="Duncan S."/>
            <person name="Flint H."/>
        </authorList>
    </citation>
    <scope>NUCLEOTIDE SEQUENCE [LARGE SCALE GENOMIC DNA]</scope>
    <source>
        <strain evidence="2 3">T2-87</strain>
    </source>
</reference>
<dbReference type="STRING" id="717960.EC1_20630"/>
<evidence type="ECO:0000313" key="3">
    <source>
        <dbReference type="Proteomes" id="UP000008801"/>
    </source>
</evidence>
<sequence length="435" mass="49221">MKKLYKYLLDAVVVSTVLACSACASMPVADPAVEGDRPETLEKITIPASIFEFANSDIEDNFEEFSDYCYSVERDGNDLILGVTPPQKEELIEMYAASIDDVLETMTEEEPGYYVETDKDHSRFVYHYDEKIDNVLQARMLLTITTSDVLIGILETKDPNWNVQARIVNCHTGLAVGETTFPQGSITFGPDEWKASYDNGAWLKTKQEEVMAMTGLGGTAYEELTDTQKGVVTSVGQMMDWIEGKYGQKFHYISYVPGDALEQEHLKVYPEQGDESDVVTVYRTYENGRYQYEDDYGSILVRPSYEEQILTFAKEYLPLEGIKIYTEVKDGTSNVPREGSILNTVSAATYIFMNEDLCFQQYEAFLKAVPDWLTENCQGVPAGIYVRMANSEDWKQIDRSNYEDKLREDIYTKEAECAISGSGKVTVNYSRGKML</sequence>
<feature type="chain" id="PRO_5038408747" evidence="1">
    <location>
        <begin position="25"/>
        <end position="435"/>
    </location>
</feature>
<protein>
    <submittedName>
        <fullName evidence="2">Uncharacterized protein</fullName>
    </submittedName>
</protein>